<feature type="transmembrane region" description="Helical" evidence="2">
    <location>
        <begin position="53"/>
        <end position="71"/>
    </location>
</feature>
<dbReference type="Proteomes" id="UP000824024">
    <property type="component" value="Unassembled WGS sequence"/>
</dbReference>
<dbReference type="AlphaFoldDB" id="A0A9D2D2M5"/>
<feature type="compositionally biased region" description="Basic and acidic residues" evidence="1">
    <location>
        <begin position="24"/>
        <end position="38"/>
    </location>
</feature>
<protein>
    <submittedName>
        <fullName evidence="3">Uncharacterized protein</fullName>
    </submittedName>
</protein>
<proteinExistence type="predicted"/>
<organism evidence="3 4">
    <name type="scientific">Candidatus Eubacterium avistercoris</name>
    <dbReference type="NCBI Taxonomy" id="2838567"/>
    <lineage>
        <taxon>Bacteria</taxon>
        <taxon>Bacillati</taxon>
        <taxon>Bacillota</taxon>
        <taxon>Clostridia</taxon>
        <taxon>Eubacteriales</taxon>
        <taxon>Eubacteriaceae</taxon>
        <taxon>Eubacterium</taxon>
    </lineage>
</organism>
<evidence type="ECO:0000256" key="1">
    <source>
        <dbReference type="SAM" id="MobiDB-lite"/>
    </source>
</evidence>
<keyword evidence="2" id="KW-1133">Transmembrane helix</keyword>
<keyword evidence="2" id="KW-0812">Transmembrane</keyword>
<comment type="caution">
    <text evidence="3">The sequence shown here is derived from an EMBL/GenBank/DDBJ whole genome shotgun (WGS) entry which is preliminary data.</text>
</comment>
<name>A0A9D2D2M5_9FIRM</name>
<dbReference type="EMBL" id="DXCH01000168">
    <property type="protein sequence ID" value="HIZ07477.1"/>
    <property type="molecule type" value="Genomic_DNA"/>
</dbReference>
<evidence type="ECO:0000313" key="3">
    <source>
        <dbReference type="EMBL" id="HIZ07477.1"/>
    </source>
</evidence>
<accession>A0A9D2D2M5</accession>
<evidence type="ECO:0000313" key="4">
    <source>
        <dbReference type="Proteomes" id="UP000824024"/>
    </source>
</evidence>
<keyword evidence="2" id="KW-0472">Membrane</keyword>
<evidence type="ECO:0000256" key="2">
    <source>
        <dbReference type="SAM" id="Phobius"/>
    </source>
</evidence>
<sequence>MQTNYDSRREYIRKIKESFTKGEPLEYKNRGGGEHGFEQEEDKGEIPRSFWKLRILLAVLCFIGFFMIHQTDWHWKGISEKTIVTQIRKNYDLETVKDCFQEITDYFK</sequence>
<gene>
    <name evidence="3" type="ORF">IAA08_06035</name>
</gene>
<feature type="region of interest" description="Disordered" evidence="1">
    <location>
        <begin position="24"/>
        <end position="43"/>
    </location>
</feature>
<reference evidence="3" key="2">
    <citation type="submission" date="2021-04" db="EMBL/GenBank/DDBJ databases">
        <authorList>
            <person name="Gilroy R."/>
        </authorList>
    </citation>
    <scope>NUCLEOTIDE SEQUENCE</scope>
    <source>
        <strain evidence="3">CHK192-9172</strain>
    </source>
</reference>
<reference evidence="3" key="1">
    <citation type="journal article" date="2021" name="PeerJ">
        <title>Extensive microbial diversity within the chicken gut microbiome revealed by metagenomics and culture.</title>
        <authorList>
            <person name="Gilroy R."/>
            <person name="Ravi A."/>
            <person name="Getino M."/>
            <person name="Pursley I."/>
            <person name="Horton D.L."/>
            <person name="Alikhan N.F."/>
            <person name="Baker D."/>
            <person name="Gharbi K."/>
            <person name="Hall N."/>
            <person name="Watson M."/>
            <person name="Adriaenssens E.M."/>
            <person name="Foster-Nyarko E."/>
            <person name="Jarju S."/>
            <person name="Secka A."/>
            <person name="Antonio M."/>
            <person name="Oren A."/>
            <person name="Chaudhuri R.R."/>
            <person name="La Ragione R."/>
            <person name="Hildebrand F."/>
            <person name="Pallen M.J."/>
        </authorList>
    </citation>
    <scope>NUCLEOTIDE SEQUENCE</scope>
    <source>
        <strain evidence="3">CHK192-9172</strain>
    </source>
</reference>